<feature type="chain" id="PRO_5045701199" evidence="1">
    <location>
        <begin position="22"/>
        <end position="271"/>
    </location>
</feature>
<feature type="signal peptide" evidence="1">
    <location>
        <begin position="1"/>
        <end position="21"/>
    </location>
</feature>
<reference evidence="2" key="1">
    <citation type="submission" date="2022-11" db="EMBL/GenBank/DDBJ databases">
        <title>Centuries of genome instability and evolution in soft-shell clam transmissible cancer (bioRxiv).</title>
        <authorList>
            <person name="Hart S.F.M."/>
            <person name="Yonemitsu M.A."/>
            <person name="Giersch R.M."/>
            <person name="Beal B.F."/>
            <person name="Arriagada G."/>
            <person name="Davis B.W."/>
            <person name="Ostrander E.A."/>
            <person name="Goff S.P."/>
            <person name="Metzger M.J."/>
        </authorList>
    </citation>
    <scope>NUCLEOTIDE SEQUENCE</scope>
    <source>
        <strain evidence="2">MELC-2E11</strain>
        <tissue evidence="2">Siphon/mantle</tissue>
    </source>
</reference>
<dbReference type="InterPro" id="IPR013320">
    <property type="entry name" value="ConA-like_dom_sf"/>
</dbReference>
<name>A0ABY7FFR6_MYAAR</name>
<accession>A0ABY7FFR6</accession>
<dbReference type="SUPFAM" id="SSF49899">
    <property type="entry name" value="Concanavalin A-like lectins/glucanases"/>
    <property type="match status" value="1"/>
</dbReference>
<gene>
    <name evidence="2" type="ORF">MAR_001406</name>
</gene>
<protein>
    <submittedName>
        <fullName evidence="2">Uncharacterized protein</fullName>
    </submittedName>
</protein>
<evidence type="ECO:0000313" key="3">
    <source>
        <dbReference type="Proteomes" id="UP001164746"/>
    </source>
</evidence>
<sequence length="271" mass="30307">MVHTDLAIAVLLLGIVYRTQAVSNEIAKTKVEKTTTPCYNKRSKTGVLDVYEDWVKGKGWVLRRCPNGFLYEPKDCDCTLRVVVQRNCEPDLFLSFENGANDQSPVVNYIKSENVKVIDGKAIFKAEKRSQLIIPRYTNFCLTNLTINVRYFSEHKRLPQTQAIVSNSDCGIAPSILLTEDSSYIYFTVATELGERTLAVHQPSNTNDKNVVLTYHNGILSGTVNDLKKTLKINGSGINKVLCALHVGSAHEIHGLYFTGVIDELSLYRCV</sequence>
<proteinExistence type="predicted"/>
<keyword evidence="1" id="KW-0732">Signal</keyword>
<keyword evidence="3" id="KW-1185">Reference proteome</keyword>
<evidence type="ECO:0000256" key="1">
    <source>
        <dbReference type="SAM" id="SignalP"/>
    </source>
</evidence>
<dbReference type="Proteomes" id="UP001164746">
    <property type="component" value="Chromosome 11"/>
</dbReference>
<organism evidence="2 3">
    <name type="scientific">Mya arenaria</name>
    <name type="common">Soft-shell clam</name>
    <dbReference type="NCBI Taxonomy" id="6604"/>
    <lineage>
        <taxon>Eukaryota</taxon>
        <taxon>Metazoa</taxon>
        <taxon>Spiralia</taxon>
        <taxon>Lophotrochozoa</taxon>
        <taxon>Mollusca</taxon>
        <taxon>Bivalvia</taxon>
        <taxon>Autobranchia</taxon>
        <taxon>Heteroconchia</taxon>
        <taxon>Euheterodonta</taxon>
        <taxon>Imparidentia</taxon>
        <taxon>Neoheterodontei</taxon>
        <taxon>Myida</taxon>
        <taxon>Myoidea</taxon>
        <taxon>Myidae</taxon>
        <taxon>Mya</taxon>
    </lineage>
</organism>
<dbReference type="EMBL" id="CP111022">
    <property type="protein sequence ID" value="WAR19568.1"/>
    <property type="molecule type" value="Genomic_DNA"/>
</dbReference>
<evidence type="ECO:0000313" key="2">
    <source>
        <dbReference type="EMBL" id="WAR19568.1"/>
    </source>
</evidence>